<feature type="site" description="Interaction with substrate tRNA" evidence="11">
    <location>
        <position position="99"/>
    </location>
</feature>
<dbReference type="GO" id="GO:0006400">
    <property type="term" value="P:tRNA modification"/>
    <property type="evidence" value="ECO:0007669"/>
    <property type="project" value="TreeGrafter"/>
</dbReference>
<dbReference type="AlphaFoldDB" id="I3XU74"/>
<dbReference type="Pfam" id="PF01715">
    <property type="entry name" value="IPPT"/>
    <property type="match status" value="1"/>
</dbReference>
<feature type="binding site" evidence="11">
    <location>
        <begin position="8"/>
        <end position="15"/>
    </location>
    <ligand>
        <name>ATP</name>
        <dbReference type="ChEBI" id="CHEBI:30616"/>
    </ligand>
</feature>
<keyword evidence="7 11" id="KW-0547">Nucleotide-binding</keyword>
<accession>I3XU74</accession>
<comment type="caution">
    <text evidence="11">Lacks conserved residue(s) required for the propagation of feature annotation.</text>
</comment>
<evidence type="ECO:0000256" key="11">
    <source>
        <dbReference type="HAMAP-Rule" id="MF_00185"/>
    </source>
</evidence>
<evidence type="ECO:0000256" key="1">
    <source>
        <dbReference type="ARBA" id="ARBA00001946"/>
    </source>
</evidence>
<keyword evidence="9 11" id="KW-0460">Magnesium</keyword>
<evidence type="ECO:0000256" key="9">
    <source>
        <dbReference type="ARBA" id="ARBA00022842"/>
    </source>
</evidence>
<keyword evidence="5 11" id="KW-0808">Transferase</keyword>
<dbReference type="EMBL" id="CP003333">
    <property type="protein sequence ID" value="AFL67498.1"/>
    <property type="molecule type" value="Genomic_DNA"/>
</dbReference>
<evidence type="ECO:0000256" key="3">
    <source>
        <dbReference type="ARBA" id="ARBA00005842"/>
    </source>
</evidence>
<comment type="function">
    <text evidence="2 11 13">Catalyzes the transfer of a dimethylallyl group onto the adenine at position 37 in tRNAs that read codons beginning with uridine, leading to the formation of N6-(dimethylallyl)adenosine (i(6)A).</text>
</comment>
<dbReference type="EC" id="2.5.1.75" evidence="11"/>
<sequence>MKTIAILGPTASGKTALAIELARTHGAHILSLDSLSIYKEIDIASAKPSLEERGGIVHFGMDVLLPSEHFDVTMFFECYREAKEACKRDKKDLIIVGGTGFYLKAMMEGFSLKPQIPLHVKEEIEAKLHHLEASYALIETHDPAYATKIARNDSYRIEKWLEIFLSAHEIPSDYLAKTKQPPLIQELELFEIETPKEVLAQKITLRTQMMLKMGLIDEVFSLEKRYTRTPQCMRAIGIKEVLDYFDGKYTLTQLEERISLNTLHLAKRQRTFNASQFEAHPKGNVDALKPLIEASLHVK</sequence>
<evidence type="ECO:0000256" key="7">
    <source>
        <dbReference type="ARBA" id="ARBA00022741"/>
    </source>
</evidence>
<name>I3XU74_SULBS</name>
<feature type="region of interest" description="Interaction with substrate tRNA" evidence="11">
    <location>
        <begin position="33"/>
        <end position="36"/>
    </location>
</feature>
<dbReference type="InterPro" id="IPR018022">
    <property type="entry name" value="IPT"/>
</dbReference>
<evidence type="ECO:0000256" key="12">
    <source>
        <dbReference type="RuleBase" id="RU003783"/>
    </source>
</evidence>
<dbReference type="HOGENOM" id="CLU_032616_0_1_7"/>
<keyword evidence="6 11" id="KW-0819">tRNA processing</keyword>
<reference evidence="15 16" key="1">
    <citation type="submission" date="2012-06" db="EMBL/GenBank/DDBJ databases">
        <title>Complete sequence of Sulfurospirillum barnesii SES-3.</title>
        <authorList>
            <consortium name="US DOE Joint Genome Institute"/>
            <person name="Lucas S."/>
            <person name="Han J."/>
            <person name="Lapidus A."/>
            <person name="Cheng J.-F."/>
            <person name="Goodwin L."/>
            <person name="Pitluck S."/>
            <person name="Peters L."/>
            <person name="Ovchinnikova G."/>
            <person name="Lu M."/>
            <person name="Detter J.C."/>
            <person name="Han C."/>
            <person name="Tapia R."/>
            <person name="Land M."/>
            <person name="Hauser L."/>
            <person name="Kyrpides N."/>
            <person name="Ivanova N."/>
            <person name="Pagani I."/>
            <person name="Stolz J."/>
            <person name="Arkin A."/>
            <person name="Dehal P."/>
            <person name="Oremland R."/>
            <person name="Saltikov C."/>
            <person name="Basu P."/>
            <person name="Hollibaugh J."/>
            <person name="Newman D."/>
            <person name="Stolyar S."/>
            <person name="Hazen T."/>
            <person name="Woyke T."/>
        </authorList>
    </citation>
    <scope>NUCLEOTIDE SEQUENCE [LARGE SCALE GENOMIC DNA]</scope>
    <source>
        <strain evidence="16">ATCC 700032 / DSM 10660 / SES-3</strain>
    </source>
</reference>
<evidence type="ECO:0000256" key="10">
    <source>
        <dbReference type="ARBA" id="ARBA00049563"/>
    </source>
</evidence>
<comment type="similarity">
    <text evidence="3 11 14">Belongs to the IPP transferase family.</text>
</comment>
<dbReference type="eggNOG" id="COG0324">
    <property type="taxonomic scope" value="Bacteria"/>
</dbReference>
<comment type="subunit">
    <text evidence="4 11">Monomer.</text>
</comment>
<evidence type="ECO:0000256" key="8">
    <source>
        <dbReference type="ARBA" id="ARBA00022840"/>
    </source>
</evidence>
<evidence type="ECO:0000256" key="14">
    <source>
        <dbReference type="RuleBase" id="RU003785"/>
    </source>
</evidence>
<comment type="cofactor">
    <cofactor evidence="1 11">
        <name>Mg(2+)</name>
        <dbReference type="ChEBI" id="CHEBI:18420"/>
    </cofactor>
</comment>
<evidence type="ECO:0000256" key="6">
    <source>
        <dbReference type="ARBA" id="ARBA00022694"/>
    </source>
</evidence>
<dbReference type="NCBIfam" id="TIGR00174">
    <property type="entry name" value="miaA"/>
    <property type="match status" value="1"/>
</dbReference>
<evidence type="ECO:0000313" key="16">
    <source>
        <dbReference type="Proteomes" id="UP000006176"/>
    </source>
</evidence>
<gene>
    <name evidence="11" type="primary">miaA</name>
    <name evidence="15" type="ordered locus">Sulba_0171</name>
</gene>
<organism evidence="15 16">
    <name type="scientific">Sulfurospirillum barnesii (strain ATCC 700032 / DSM 10660 / SES-3)</name>
    <dbReference type="NCBI Taxonomy" id="760154"/>
    <lineage>
        <taxon>Bacteria</taxon>
        <taxon>Pseudomonadati</taxon>
        <taxon>Campylobacterota</taxon>
        <taxon>Epsilonproteobacteria</taxon>
        <taxon>Campylobacterales</taxon>
        <taxon>Sulfurospirillaceae</taxon>
        <taxon>Sulfurospirillum</taxon>
    </lineage>
</organism>
<evidence type="ECO:0000256" key="5">
    <source>
        <dbReference type="ARBA" id="ARBA00022679"/>
    </source>
</evidence>
<dbReference type="GO" id="GO:0005524">
    <property type="term" value="F:ATP binding"/>
    <property type="evidence" value="ECO:0007669"/>
    <property type="project" value="UniProtKB-UniRule"/>
</dbReference>
<dbReference type="SUPFAM" id="SSF52540">
    <property type="entry name" value="P-loop containing nucleoside triphosphate hydrolases"/>
    <property type="match status" value="1"/>
</dbReference>
<keyword evidence="16" id="KW-1185">Reference proteome</keyword>
<dbReference type="Gene3D" id="1.10.20.140">
    <property type="match status" value="1"/>
</dbReference>
<dbReference type="HAMAP" id="MF_00185">
    <property type="entry name" value="IPP_trans"/>
    <property type="match status" value="1"/>
</dbReference>
<dbReference type="InterPro" id="IPR027417">
    <property type="entry name" value="P-loop_NTPase"/>
</dbReference>
<dbReference type="PATRIC" id="fig|760154.4.peg.167"/>
<dbReference type="STRING" id="760154.Sulba_0171"/>
<proteinExistence type="inferred from homology"/>
<evidence type="ECO:0000313" key="15">
    <source>
        <dbReference type="EMBL" id="AFL67498.1"/>
    </source>
</evidence>
<evidence type="ECO:0000256" key="4">
    <source>
        <dbReference type="ARBA" id="ARBA00011245"/>
    </source>
</evidence>
<dbReference type="KEGG" id="sba:Sulba_0171"/>
<dbReference type="GO" id="GO:0052381">
    <property type="term" value="F:tRNA dimethylallyltransferase activity"/>
    <property type="evidence" value="ECO:0007669"/>
    <property type="project" value="UniProtKB-UniRule"/>
</dbReference>
<dbReference type="Proteomes" id="UP000006176">
    <property type="component" value="Chromosome"/>
</dbReference>
<dbReference type="Gene3D" id="3.40.50.300">
    <property type="entry name" value="P-loop containing nucleotide triphosphate hydrolases"/>
    <property type="match status" value="1"/>
</dbReference>
<dbReference type="InterPro" id="IPR039657">
    <property type="entry name" value="Dimethylallyltransferase"/>
</dbReference>
<dbReference type="PANTHER" id="PTHR11088:SF60">
    <property type="entry name" value="TRNA DIMETHYLALLYLTRANSFERASE"/>
    <property type="match status" value="1"/>
</dbReference>
<keyword evidence="8 11" id="KW-0067">ATP-binding</keyword>
<dbReference type="PANTHER" id="PTHR11088">
    <property type="entry name" value="TRNA DIMETHYLALLYLTRANSFERASE"/>
    <property type="match status" value="1"/>
</dbReference>
<dbReference type="RefSeq" id="WP_014768383.1">
    <property type="nucleotide sequence ID" value="NC_018002.1"/>
</dbReference>
<comment type="catalytic activity">
    <reaction evidence="10 11 12">
        <text>adenosine(37) in tRNA + dimethylallyl diphosphate = N(6)-dimethylallyladenosine(37) in tRNA + diphosphate</text>
        <dbReference type="Rhea" id="RHEA:26482"/>
        <dbReference type="Rhea" id="RHEA-COMP:10162"/>
        <dbReference type="Rhea" id="RHEA-COMP:10375"/>
        <dbReference type="ChEBI" id="CHEBI:33019"/>
        <dbReference type="ChEBI" id="CHEBI:57623"/>
        <dbReference type="ChEBI" id="CHEBI:74411"/>
        <dbReference type="ChEBI" id="CHEBI:74415"/>
        <dbReference type="EC" id="2.5.1.75"/>
    </reaction>
</comment>
<protein>
    <recommendedName>
        <fullName evidence="11">tRNA dimethylallyltransferase</fullName>
        <ecNumber evidence="11">2.5.1.75</ecNumber>
    </recommendedName>
    <alternativeName>
        <fullName evidence="11">Dimethylallyl diphosphate:tRNA dimethylallyltransferase</fullName>
        <shortName evidence="11">DMAPP:tRNA dimethylallyltransferase</shortName>
        <shortName evidence="11">DMATase</shortName>
    </alternativeName>
    <alternativeName>
        <fullName evidence="11">Isopentenyl-diphosphate:tRNA isopentenyltransferase</fullName>
        <shortName evidence="11">IPP transferase</shortName>
        <shortName evidence="11">IPPT</shortName>
        <shortName evidence="11">IPTase</shortName>
    </alternativeName>
</protein>
<evidence type="ECO:0000256" key="13">
    <source>
        <dbReference type="RuleBase" id="RU003784"/>
    </source>
</evidence>
<feature type="binding site" evidence="11">
    <location>
        <begin position="10"/>
        <end position="15"/>
    </location>
    <ligand>
        <name>substrate</name>
    </ligand>
</feature>
<dbReference type="OrthoDB" id="9776390at2"/>
<evidence type="ECO:0000256" key="2">
    <source>
        <dbReference type="ARBA" id="ARBA00003213"/>
    </source>
</evidence>